<evidence type="ECO:0000256" key="4">
    <source>
        <dbReference type="ARBA" id="ARBA00022695"/>
    </source>
</evidence>
<reference evidence="9" key="1">
    <citation type="journal article" date="2020" name="mSystems">
        <title>Genome- and Community-Level Interaction Insights into Carbon Utilization and Element Cycling Functions of Hydrothermarchaeota in Hydrothermal Sediment.</title>
        <authorList>
            <person name="Zhou Z."/>
            <person name="Liu Y."/>
            <person name="Xu W."/>
            <person name="Pan J."/>
            <person name="Luo Z.H."/>
            <person name="Li M."/>
        </authorList>
    </citation>
    <scope>NUCLEOTIDE SEQUENCE [LARGE SCALE GENOMIC DNA]</scope>
    <source>
        <strain evidence="9">HyVt-443</strain>
    </source>
</reference>
<dbReference type="Proteomes" id="UP000886251">
    <property type="component" value="Unassembled WGS sequence"/>
</dbReference>
<keyword evidence="6" id="KW-0239">DNA-directed DNA polymerase</keyword>
<dbReference type="EC" id="2.7.7.7" evidence="1"/>
<dbReference type="Gene3D" id="1.20.272.10">
    <property type="match status" value="1"/>
</dbReference>
<evidence type="ECO:0000313" key="9">
    <source>
        <dbReference type="EMBL" id="HEB95068.1"/>
    </source>
</evidence>
<keyword evidence="5" id="KW-0235">DNA replication</keyword>
<dbReference type="GO" id="GO:0006261">
    <property type="term" value="P:DNA-templated DNA replication"/>
    <property type="evidence" value="ECO:0007669"/>
    <property type="project" value="TreeGrafter"/>
</dbReference>
<evidence type="ECO:0000256" key="3">
    <source>
        <dbReference type="ARBA" id="ARBA00022679"/>
    </source>
</evidence>
<comment type="caution">
    <text evidence="9">The sequence shown here is derived from an EMBL/GenBank/DDBJ whole genome shotgun (WGS) entry which is preliminary data.</text>
</comment>
<keyword evidence="4 9" id="KW-0548">Nucleotidyltransferase</keyword>
<dbReference type="InterPro" id="IPR004622">
    <property type="entry name" value="DNA_pol_HolB"/>
</dbReference>
<dbReference type="Pfam" id="PF13177">
    <property type="entry name" value="DNA_pol3_delta2"/>
    <property type="match status" value="1"/>
</dbReference>
<dbReference type="GO" id="GO:0008408">
    <property type="term" value="F:3'-5' exonuclease activity"/>
    <property type="evidence" value="ECO:0007669"/>
    <property type="project" value="InterPro"/>
</dbReference>
<dbReference type="AlphaFoldDB" id="A0A831RKG5"/>
<dbReference type="NCBIfam" id="NF004310">
    <property type="entry name" value="PRK05707.1"/>
    <property type="match status" value="1"/>
</dbReference>
<dbReference type="InterPro" id="IPR027417">
    <property type="entry name" value="P-loop_NTPase"/>
</dbReference>
<evidence type="ECO:0000256" key="7">
    <source>
        <dbReference type="ARBA" id="ARBA00049244"/>
    </source>
</evidence>
<comment type="catalytic activity">
    <reaction evidence="7">
        <text>DNA(n) + a 2'-deoxyribonucleoside 5'-triphosphate = DNA(n+1) + diphosphate</text>
        <dbReference type="Rhea" id="RHEA:22508"/>
        <dbReference type="Rhea" id="RHEA-COMP:17339"/>
        <dbReference type="Rhea" id="RHEA-COMP:17340"/>
        <dbReference type="ChEBI" id="CHEBI:33019"/>
        <dbReference type="ChEBI" id="CHEBI:61560"/>
        <dbReference type="ChEBI" id="CHEBI:173112"/>
        <dbReference type="EC" id="2.7.7.7"/>
    </reaction>
</comment>
<keyword evidence="3 9" id="KW-0808">Transferase</keyword>
<dbReference type="PANTHER" id="PTHR11669">
    <property type="entry name" value="REPLICATION FACTOR C / DNA POLYMERASE III GAMMA-TAU SUBUNIT"/>
    <property type="match status" value="1"/>
</dbReference>
<protein>
    <recommendedName>
        <fullName evidence="2">DNA polymerase III subunit delta'</fullName>
        <ecNumber evidence="1">2.7.7.7</ecNumber>
    </recommendedName>
</protein>
<dbReference type="GO" id="GO:0003677">
    <property type="term" value="F:DNA binding"/>
    <property type="evidence" value="ECO:0007669"/>
    <property type="project" value="InterPro"/>
</dbReference>
<dbReference type="SUPFAM" id="SSF52540">
    <property type="entry name" value="P-loop containing nucleoside triphosphate hydrolases"/>
    <property type="match status" value="1"/>
</dbReference>
<evidence type="ECO:0000256" key="5">
    <source>
        <dbReference type="ARBA" id="ARBA00022705"/>
    </source>
</evidence>
<dbReference type="InterPro" id="IPR015199">
    <property type="entry name" value="DNA_pol_III_delta_C"/>
</dbReference>
<dbReference type="NCBIfam" id="TIGR00678">
    <property type="entry name" value="holB"/>
    <property type="match status" value="1"/>
</dbReference>
<dbReference type="EMBL" id="DRKP01000015">
    <property type="protein sequence ID" value="HEB95068.1"/>
    <property type="molecule type" value="Genomic_DNA"/>
</dbReference>
<dbReference type="GO" id="GO:0003887">
    <property type="term" value="F:DNA-directed DNA polymerase activity"/>
    <property type="evidence" value="ECO:0007669"/>
    <property type="project" value="UniProtKB-KW"/>
</dbReference>
<evidence type="ECO:0000259" key="8">
    <source>
        <dbReference type="Pfam" id="PF09115"/>
    </source>
</evidence>
<evidence type="ECO:0000256" key="6">
    <source>
        <dbReference type="ARBA" id="ARBA00022932"/>
    </source>
</evidence>
<sequence length="333" mass="37061">MEEHGFLPWQAEAWQRLQAQRRDDRLPHALLITGAAGIGKGRFAHALAASLLCSRPQEDGTPCGACQGCHWFRAGSHPDYGRLEPEEPGKAIRVDAVRAFVDGEGLTSQAGGYKLLVIEPAEAMNQAAANSLLKTLEEPVPWTLMLLISSDPGRLPATIRSRCQRLHFDVPAPDLARDWLRRQGVNGDPDLLLALAAGAPLKARELADPEILAERSKLLDEFAAILAQREDPVALAARWSRLPLERLLEWYSGWLIDSLRLKADPAVRDLINPDQRKRLQAIGERVESDQLYRLLDEAYRVIRSLGTPLNPQLTLEDLLLTLAASIDRQRTRQ</sequence>
<dbReference type="Gene3D" id="3.40.50.300">
    <property type="entry name" value="P-loop containing nucleotide triphosphate hydrolases"/>
    <property type="match status" value="1"/>
</dbReference>
<proteinExistence type="predicted"/>
<gene>
    <name evidence="9" type="ORF">ENI96_01395</name>
</gene>
<evidence type="ECO:0000256" key="2">
    <source>
        <dbReference type="ARBA" id="ARBA00014363"/>
    </source>
</evidence>
<dbReference type="InterPro" id="IPR050238">
    <property type="entry name" value="DNA_Rep/Repair_Clamp_Loader"/>
</dbReference>
<accession>A0A831RKG5</accession>
<dbReference type="Pfam" id="PF09115">
    <property type="entry name" value="DNApol3-delta_C"/>
    <property type="match status" value="1"/>
</dbReference>
<evidence type="ECO:0000256" key="1">
    <source>
        <dbReference type="ARBA" id="ARBA00012417"/>
    </source>
</evidence>
<organism evidence="9">
    <name type="scientific">Sedimenticola thiotaurini</name>
    <dbReference type="NCBI Taxonomy" id="1543721"/>
    <lineage>
        <taxon>Bacteria</taxon>
        <taxon>Pseudomonadati</taxon>
        <taxon>Pseudomonadota</taxon>
        <taxon>Gammaproteobacteria</taxon>
        <taxon>Chromatiales</taxon>
        <taxon>Sedimenticolaceae</taxon>
        <taxon>Sedimenticola</taxon>
    </lineage>
</organism>
<name>A0A831RKG5_9GAMM</name>
<dbReference type="GO" id="GO:0009360">
    <property type="term" value="C:DNA polymerase III complex"/>
    <property type="evidence" value="ECO:0007669"/>
    <property type="project" value="InterPro"/>
</dbReference>
<dbReference type="PANTHER" id="PTHR11669:SF8">
    <property type="entry name" value="DNA POLYMERASE III SUBUNIT DELTA"/>
    <property type="match status" value="1"/>
</dbReference>
<feature type="domain" description="DNA polymerase III delta subunit C-terminal" evidence="8">
    <location>
        <begin position="211"/>
        <end position="322"/>
    </location>
</feature>